<feature type="region of interest" description="Disordered" evidence="4">
    <location>
        <begin position="268"/>
        <end position="320"/>
    </location>
</feature>
<evidence type="ECO:0000313" key="8">
    <source>
        <dbReference type="Proteomes" id="UP000016931"/>
    </source>
</evidence>
<sequence>MSPSRHAPSAIHALYRVFVLPALTSATAPVTKRSTSAAQLLRLSATPYSHRPHSCGRSRTFTTTTPLCAKTRAAEVRSQKWNEEITARFIHLVDPITNALSPEPVTRYSVLRDLDTKTHRLVQLSPDPPPGRNYSEFTPTCKIVSKKEAYEVEKRAKDLAKVKKRAMKVMGGAGLKTLELNWAIDQHDLGHRMTRFKEFLLEGRRVEIVLAAKKRGRKASREECEAVLEKVMQVVGEVEGAKQREEMQGKIGGFVTMVFQGRPVVGENNVANASTGADEEGDEDEGEIQEKKRRKRWDQNAPETLSTAVEGSGVRDGEVK</sequence>
<accession>M3B5T8</accession>
<dbReference type="GO" id="GO:0005739">
    <property type="term" value="C:mitochondrion"/>
    <property type="evidence" value="ECO:0007669"/>
    <property type="project" value="TreeGrafter"/>
</dbReference>
<reference evidence="7 8" key="1">
    <citation type="journal article" date="2012" name="PLoS Pathog.">
        <title>Diverse lifestyles and strategies of plant pathogenesis encoded in the genomes of eighteen Dothideomycetes fungi.</title>
        <authorList>
            <person name="Ohm R.A."/>
            <person name="Feau N."/>
            <person name="Henrissat B."/>
            <person name="Schoch C.L."/>
            <person name="Horwitz B.A."/>
            <person name="Barry K.W."/>
            <person name="Condon B.J."/>
            <person name="Copeland A.C."/>
            <person name="Dhillon B."/>
            <person name="Glaser F."/>
            <person name="Hesse C.N."/>
            <person name="Kosti I."/>
            <person name="LaButti K."/>
            <person name="Lindquist E.A."/>
            <person name="Lucas S."/>
            <person name="Salamov A.A."/>
            <person name="Bradshaw R.E."/>
            <person name="Ciuffetti L."/>
            <person name="Hamelin R.C."/>
            <person name="Kema G.H.J."/>
            <person name="Lawrence C."/>
            <person name="Scott J.A."/>
            <person name="Spatafora J.W."/>
            <person name="Turgeon B.G."/>
            <person name="de Wit P.J.G.M."/>
            <person name="Zhong S."/>
            <person name="Goodwin S.B."/>
            <person name="Grigoriev I.V."/>
        </authorList>
    </citation>
    <scope>NUCLEOTIDE SEQUENCE [LARGE SCALE GENOMIC DNA]</scope>
    <source>
        <strain evidence="7 8">SO2202</strain>
    </source>
</reference>
<feature type="compositionally biased region" description="Acidic residues" evidence="4">
    <location>
        <begin position="277"/>
        <end position="287"/>
    </location>
</feature>
<dbReference type="EMBL" id="KB456261">
    <property type="protein sequence ID" value="EMF15172.1"/>
    <property type="molecule type" value="Genomic_DNA"/>
</dbReference>
<feature type="domain" description="Translation initiation factor 3 N-terminal" evidence="6">
    <location>
        <begin position="82"/>
        <end position="158"/>
    </location>
</feature>
<name>M3B5T8_SPHMS</name>
<evidence type="ECO:0000313" key="7">
    <source>
        <dbReference type="EMBL" id="EMF15172.1"/>
    </source>
</evidence>
<organism evidence="7 8">
    <name type="scientific">Sphaerulina musiva (strain SO2202)</name>
    <name type="common">Poplar stem canker fungus</name>
    <name type="synonym">Septoria musiva</name>
    <dbReference type="NCBI Taxonomy" id="692275"/>
    <lineage>
        <taxon>Eukaryota</taxon>
        <taxon>Fungi</taxon>
        <taxon>Dikarya</taxon>
        <taxon>Ascomycota</taxon>
        <taxon>Pezizomycotina</taxon>
        <taxon>Dothideomycetes</taxon>
        <taxon>Dothideomycetidae</taxon>
        <taxon>Mycosphaerellales</taxon>
        <taxon>Mycosphaerellaceae</taxon>
        <taxon>Sphaerulina</taxon>
    </lineage>
</organism>
<keyword evidence="8" id="KW-1185">Reference proteome</keyword>
<proteinExistence type="inferred from homology"/>
<feature type="chain" id="PRO_5004032080" description="Translation initiation factor 3 N-terminal domain-containing protein" evidence="5">
    <location>
        <begin position="27"/>
        <end position="320"/>
    </location>
</feature>
<evidence type="ECO:0000256" key="1">
    <source>
        <dbReference type="ARBA" id="ARBA00005439"/>
    </source>
</evidence>
<dbReference type="HOGENOM" id="CLU_062478_1_0_1"/>
<evidence type="ECO:0000259" key="6">
    <source>
        <dbReference type="Pfam" id="PF05198"/>
    </source>
</evidence>
<dbReference type="Pfam" id="PF05198">
    <property type="entry name" value="IF3_N"/>
    <property type="match status" value="1"/>
</dbReference>
<gene>
    <name evidence="7" type="ORF">SEPMUDRAFT_147121</name>
</gene>
<dbReference type="PANTHER" id="PTHR10938:SF0">
    <property type="entry name" value="TRANSLATION INITIATION FACTOR IF-3, MITOCHONDRIAL"/>
    <property type="match status" value="1"/>
</dbReference>
<dbReference type="OMA" id="GTQTKAM"/>
<dbReference type="InterPro" id="IPR001288">
    <property type="entry name" value="Translation_initiation_fac_3"/>
</dbReference>
<dbReference type="AlphaFoldDB" id="M3B5T8"/>
<feature type="signal peptide" evidence="5">
    <location>
        <begin position="1"/>
        <end position="26"/>
    </location>
</feature>
<dbReference type="STRING" id="692275.M3B5T8"/>
<dbReference type="Proteomes" id="UP000016931">
    <property type="component" value="Unassembled WGS sequence"/>
</dbReference>
<keyword evidence="5" id="KW-0732">Signal</keyword>
<comment type="similarity">
    <text evidence="1">Belongs to the IF-3 family.</text>
</comment>
<evidence type="ECO:0000256" key="2">
    <source>
        <dbReference type="ARBA" id="ARBA00022540"/>
    </source>
</evidence>
<dbReference type="OrthoDB" id="21573at2759"/>
<dbReference type="eggNOG" id="ENOG502QWD8">
    <property type="taxonomic scope" value="Eukaryota"/>
</dbReference>
<dbReference type="PANTHER" id="PTHR10938">
    <property type="entry name" value="TRANSLATION INITIATION FACTOR IF-3"/>
    <property type="match status" value="1"/>
</dbReference>
<dbReference type="InterPro" id="IPR019814">
    <property type="entry name" value="Translation_initiation_fac_3_N"/>
</dbReference>
<dbReference type="GO" id="GO:0070124">
    <property type="term" value="P:mitochondrial translational initiation"/>
    <property type="evidence" value="ECO:0007669"/>
    <property type="project" value="TreeGrafter"/>
</dbReference>
<keyword evidence="2" id="KW-0396">Initiation factor</keyword>
<evidence type="ECO:0000256" key="4">
    <source>
        <dbReference type="SAM" id="MobiDB-lite"/>
    </source>
</evidence>
<evidence type="ECO:0000256" key="5">
    <source>
        <dbReference type="SAM" id="SignalP"/>
    </source>
</evidence>
<dbReference type="SUPFAM" id="SSF55200">
    <property type="entry name" value="Translation initiation factor IF3, C-terminal domain"/>
    <property type="match status" value="1"/>
</dbReference>
<dbReference type="GO" id="GO:0032790">
    <property type="term" value="P:ribosome disassembly"/>
    <property type="evidence" value="ECO:0007669"/>
    <property type="project" value="TreeGrafter"/>
</dbReference>
<evidence type="ECO:0000256" key="3">
    <source>
        <dbReference type="ARBA" id="ARBA00022917"/>
    </source>
</evidence>
<dbReference type="RefSeq" id="XP_016763293.1">
    <property type="nucleotide sequence ID" value="XM_016904095.1"/>
</dbReference>
<dbReference type="Gene3D" id="3.10.20.80">
    <property type="entry name" value="Translation initiation factor 3 (IF-3), N-terminal domain"/>
    <property type="match status" value="1"/>
</dbReference>
<dbReference type="GO" id="GO:0043022">
    <property type="term" value="F:ribosome binding"/>
    <property type="evidence" value="ECO:0007669"/>
    <property type="project" value="TreeGrafter"/>
</dbReference>
<keyword evidence="3" id="KW-0648">Protein biosynthesis</keyword>
<dbReference type="Gene3D" id="3.30.110.10">
    <property type="entry name" value="Translation initiation factor 3 (IF-3), C-terminal domain"/>
    <property type="match status" value="1"/>
</dbReference>
<dbReference type="InterPro" id="IPR036787">
    <property type="entry name" value="T_IF-3_N_sf"/>
</dbReference>
<protein>
    <recommendedName>
        <fullName evidence="6">Translation initiation factor 3 N-terminal domain-containing protein</fullName>
    </recommendedName>
</protein>
<dbReference type="GO" id="GO:0003743">
    <property type="term" value="F:translation initiation factor activity"/>
    <property type="evidence" value="ECO:0007669"/>
    <property type="project" value="UniProtKB-KW"/>
</dbReference>
<dbReference type="GeneID" id="27901232"/>
<dbReference type="InterPro" id="IPR036788">
    <property type="entry name" value="T_IF-3_C_sf"/>
</dbReference>